<dbReference type="RefSeq" id="WP_204029083.1">
    <property type="nucleotide sequence ID" value="NZ_BOOW01000030.1"/>
</dbReference>
<keyword evidence="5 6" id="KW-0472">Membrane</keyword>
<comment type="subcellular location">
    <subcellularLocation>
        <location evidence="1">Cell membrane</location>
        <topology evidence="1">Multi-pass membrane protein</topology>
    </subcellularLocation>
</comment>
<dbReference type="GO" id="GO:0005886">
    <property type="term" value="C:plasma membrane"/>
    <property type="evidence" value="ECO:0007669"/>
    <property type="project" value="UniProtKB-SubCell"/>
</dbReference>
<feature type="transmembrane region" description="Helical" evidence="6">
    <location>
        <begin position="58"/>
        <end position="76"/>
    </location>
</feature>
<evidence type="ECO:0000313" key="8">
    <source>
        <dbReference type="Proteomes" id="UP000606172"/>
    </source>
</evidence>
<evidence type="ECO:0000256" key="3">
    <source>
        <dbReference type="ARBA" id="ARBA00022692"/>
    </source>
</evidence>
<evidence type="ECO:0000313" key="7">
    <source>
        <dbReference type="EMBL" id="GII94526.1"/>
    </source>
</evidence>
<protein>
    <recommendedName>
        <fullName evidence="9">Cation:proton antiporter</fullName>
    </recommendedName>
</protein>
<evidence type="ECO:0000256" key="5">
    <source>
        <dbReference type="ARBA" id="ARBA00023136"/>
    </source>
</evidence>
<dbReference type="EMBL" id="BOOW01000030">
    <property type="protein sequence ID" value="GII94526.1"/>
    <property type="molecule type" value="Genomic_DNA"/>
</dbReference>
<keyword evidence="8" id="KW-1185">Reference proteome</keyword>
<name>A0A919RLV6_9ACTN</name>
<evidence type="ECO:0000256" key="6">
    <source>
        <dbReference type="SAM" id="Phobius"/>
    </source>
</evidence>
<dbReference type="AlphaFoldDB" id="A0A919RLV6"/>
<dbReference type="Pfam" id="PF04066">
    <property type="entry name" value="MrpF_PhaF"/>
    <property type="match status" value="1"/>
</dbReference>
<evidence type="ECO:0000256" key="1">
    <source>
        <dbReference type="ARBA" id="ARBA00004651"/>
    </source>
</evidence>
<keyword evidence="4 6" id="KW-1133">Transmembrane helix</keyword>
<keyword evidence="2" id="KW-1003">Cell membrane</keyword>
<dbReference type="Proteomes" id="UP000606172">
    <property type="component" value="Unassembled WGS sequence"/>
</dbReference>
<gene>
    <name evidence="7" type="ORF">Ssi02_47570</name>
</gene>
<proteinExistence type="predicted"/>
<dbReference type="InterPro" id="IPR007208">
    <property type="entry name" value="MrpF/PhaF-like"/>
</dbReference>
<evidence type="ECO:0000256" key="4">
    <source>
        <dbReference type="ARBA" id="ARBA00022989"/>
    </source>
</evidence>
<feature type="transmembrane region" description="Helical" evidence="6">
    <location>
        <begin position="29"/>
        <end position="51"/>
    </location>
</feature>
<keyword evidence="3 6" id="KW-0812">Transmembrane</keyword>
<reference evidence="7" key="1">
    <citation type="submission" date="2021-01" db="EMBL/GenBank/DDBJ databases">
        <title>Whole genome shotgun sequence of Sinosporangium siamense NBRC 109515.</title>
        <authorList>
            <person name="Komaki H."/>
            <person name="Tamura T."/>
        </authorList>
    </citation>
    <scope>NUCLEOTIDE SEQUENCE</scope>
    <source>
        <strain evidence="7">NBRC 109515</strain>
    </source>
</reference>
<organism evidence="7 8">
    <name type="scientific">Sinosporangium siamense</name>
    <dbReference type="NCBI Taxonomy" id="1367973"/>
    <lineage>
        <taxon>Bacteria</taxon>
        <taxon>Bacillati</taxon>
        <taxon>Actinomycetota</taxon>
        <taxon>Actinomycetes</taxon>
        <taxon>Streptosporangiales</taxon>
        <taxon>Streptosporangiaceae</taxon>
        <taxon>Sinosporangium</taxon>
    </lineage>
</organism>
<accession>A0A919RLV6</accession>
<dbReference type="GO" id="GO:0015075">
    <property type="term" value="F:monoatomic ion transmembrane transporter activity"/>
    <property type="evidence" value="ECO:0007669"/>
    <property type="project" value="InterPro"/>
</dbReference>
<comment type="caution">
    <text evidence="7">The sequence shown here is derived from an EMBL/GenBank/DDBJ whole genome shotgun (WGS) entry which is preliminary data.</text>
</comment>
<evidence type="ECO:0000256" key="2">
    <source>
        <dbReference type="ARBA" id="ARBA00022475"/>
    </source>
</evidence>
<evidence type="ECO:0008006" key="9">
    <source>
        <dbReference type="Google" id="ProtNLM"/>
    </source>
</evidence>
<sequence>MSAAALVMMVGAMLPCLLATTRGEPSERLIGLVATGPVSALVLLLLAAAYGRTAYVDVALLAALLSCAGSLVYARFLGRTL</sequence>